<feature type="transmembrane region" description="Helical" evidence="1">
    <location>
        <begin position="319"/>
        <end position="341"/>
    </location>
</feature>
<evidence type="ECO:0000313" key="2">
    <source>
        <dbReference type="EMBL" id="NAW33773.1"/>
    </source>
</evidence>
<feature type="transmembrane region" description="Helical" evidence="1">
    <location>
        <begin position="384"/>
        <end position="403"/>
    </location>
</feature>
<dbReference type="RefSeq" id="WP_161431035.1">
    <property type="nucleotide sequence ID" value="NZ_WUTT01000001.1"/>
</dbReference>
<feature type="transmembrane region" description="Helical" evidence="1">
    <location>
        <begin position="61"/>
        <end position="82"/>
    </location>
</feature>
<dbReference type="InterPro" id="IPR052528">
    <property type="entry name" value="Sugar_transport-like"/>
</dbReference>
<dbReference type="OrthoDB" id="1117124at2"/>
<evidence type="ECO:0000256" key="1">
    <source>
        <dbReference type="SAM" id="Phobius"/>
    </source>
</evidence>
<comment type="caution">
    <text evidence="2">The sequence shown here is derived from an EMBL/GenBank/DDBJ whole genome shotgun (WGS) entry which is preliminary data.</text>
</comment>
<organism evidence="2 3">
    <name type="scientific">Halomonas alimentaria</name>
    <dbReference type="NCBI Taxonomy" id="147248"/>
    <lineage>
        <taxon>Bacteria</taxon>
        <taxon>Pseudomonadati</taxon>
        <taxon>Pseudomonadota</taxon>
        <taxon>Gammaproteobacteria</taxon>
        <taxon>Oceanospirillales</taxon>
        <taxon>Halomonadaceae</taxon>
        <taxon>Halomonas</taxon>
    </lineage>
</organism>
<dbReference type="PANTHER" id="PTHR23526">
    <property type="entry name" value="INTEGRAL MEMBRANE TRANSPORT PROTEIN-RELATED"/>
    <property type="match status" value="1"/>
</dbReference>
<gene>
    <name evidence="2" type="ORF">GRB96_04980</name>
</gene>
<dbReference type="Proteomes" id="UP000487929">
    <property type="component" value="Unassembled WGS sequence"/>
</dbReference>
<feature type="transmembrane region" description="Helical" evidence="1">
    <location>
        <begin position="286"/>
        <end position="307"/>
    </location>
</feature>
<feature type="transmembrane region" description="Helical" evidence="1">
    <location>
        <begin position="409"/>
        <end position="430"/>
    </location>
</feature>
<accession>A0A7X4W414</accession>
<feature type="transmembrane region" description="Helical" evidence="1">
    <location>
        <begin position="133"/>
        <end position="151"/>
    </location>
</feature>
<dbReference type="InterPro" id="IPR036259">
    <property type="entry name" value="MFS_trans_sf"/>
</dbReference>
<feature type="transmembrane region" description="Helical" evidence="1">
    <location>
        <begin position="172"/>
        <end position="194"/>
    </location>
</feature>
<feature type="transmembrane region" description="Helical" evidence="1">
    <location>
        <begin position="347"/>
        <end position="364"/>
    </location>
</feature>
<feature type="transmembrane region" description="Helical" evidence="1">
    <location>
        <begin position="106"/>
        <end position="127"/>
    </location>
</feature>
<proteinExistence type="predicted"/>
<sequence length="437" mass="45400">MAAPEISQRRLYEWLTGDDDSRMCKDIPDEACDEQPRSFFLHLVASLGNKLADELSSARLVLPWLLGVIAAPLWMVGLLVPIRESGALLPQLFVAGFIRLKPQRKWVWVAGGLLQAAAAAVLALLALFGAGAIGGGLVLVALVALSLARGLSSIATKDVLGKTIAKQRRGTLMGWSGSVAGAVTLAAGGVLMLFEDRPGEIALAVLLGVAALGWALNALCAARIREAPGAVEGGENAWDSIKLGLRLLREDRAFLHFNVSRTLLLASALALPWVALLGQQQSGTELGGLGVLIVVSGLAGMLASPVWGKRADTSSRRVMRDAGLGAAACCLLGAAIAWLPGGWTQTVWPYALVYALLVIVHAGVRLGRKTYVVDMAGGDKRALYVALSNTITGVLLLVVGGAVGALGQWLGSPALLVVLAGMALAAAASASRLPEVE</sequence>
<reference evidence="2 3" key="1">
    <citation type="submission" date="2019-12" db="EMBL/GenBank/DDBJ databases">
        <title>Draft genome sequencing of Halomonas alimentaria DSM 15356.</title>
        <authorList>
            <person name="Pandiyan K."/>
            <person name="Kushwaha P."/>
            <person name="Gowdham M."/>
            <person name="Chakdar H."/>
            <person name="Singh A."/>
            <person name="Kumar M."/>
            <person name="Saxena A.K."/>
        </authorList>
    </citation>
    <scope>NUCLEOTIDE SEQUENCE [LARGE SCALE GENOMIC DNA]</scope>
    <source>
        <strain evidence="2 3">DSM 15356</strain>
    </source>
</reference>
<feature type="transmembrane region" description="Helical" evidence="1">
    <location>
        <begin position="253"/>
        <end position="274"/>
    </location>
</feature>
<keyword evidence="1" id="KW-1133">Transmembrane helix</keyword>
<dbReference type="PANTHER" id="PTHR23526:SF2">
    <property type="entry name" value="MAJOR FACILITATOR SUPERFAMILY (MFS) PROFILE DOMAIN-CONTAINING PROTEIN"/>
    <property type="match status" value="1"/>
</dbReference>
<name>A0A7X4W414_9GAMM</name>
<feature type="transmembrane region" description="Helical" evidence="1">
    <location>
        <begin position="200"/>
        <end position="220"/>
    </location>
</feature>
<evidence type="ECO:0000313" key="3">
    <source>
        <dbReference type="Proteomes" id="UP000487929"/>
    </source>
</evidence>
<dbReference type="EMBL" id="WUTT01000001">
    <property type="protein sequence ID" value="NAW33773.1"/>
    <property type="molecule type" value="Genomic_DNA"/>
</dbReference>
<dbReference type="SUPFAM" id="SSF103473">
    <property type="entry name" value="MFS general substrate transporter"/>
    <property type="match status" value="1"/>
</dbReference>
<protein>
    <submittedName>
        <fullName evidence="2">MFS transporter</fullName>
    </submittedName>
</protein>
<dbReference type="Gene3D" id="1.20.1250.20">
    <property type="entry name" value="MFS general substrate transporter like domains"/>
    <property type="match status" value="1"/>
</dbReference>
<dbReference type="AlphaFoldDB" id="A0A7X4W414"/>
<keyword evidence="3" id="KW-1185">Reference proteome</keyword>
<keyword evidence="1" id="KW-0812">Transmembrane</keyword>
<keyword evidence="1" id="KW-0472">Membrane</keyword>